<gene>
    <name evidence="1" type="ORF">V6N12_047741</name>
</gene>
<reference evidence="1 2" key="1">
    <citation type="journal article" date="2024" name="G3 (Bethesda)">
        <title>Genome assembly of Hibiscus sabdariffa L. provides insights into metabolisms of medicinal natural products.</title>
        <authorList>
            <person name="Kim T."/>
        </authorList>
    </citation>
    <scope>NUCLEOTIDE SEQUENCE [LARGE SCALE GENOMIC DNA]</scope>
    <source>
        <strain evidence="1">TK-2024</strain>
        <tissue evidence="1">Old leaves</tissue>
    </source>
</reference>
<protein>
    <submittedName>
        <fullName evidence="1">Uncharacterized protein</fullName>
    </submittedName>
</protein>
<evidence type="ECO:0000313" key="1">
    <source>
        <dbReference type="EMBL" id="KAK8523213.1"/>
    </source>
</evidence>
<comment type="caution">
    <text evidence="1">The sequence shown here is derived from an EMBL/GenBank/DDBJ whole genome shotgun (WGS) entry which is preliminary data.</text>
</comment>
<name>A0ABR2CUA9_9ROSI</name>
<dbReference type="Proteomes" id="UP001472677">
    <property type="component" value="Unassembled WGS sequence"/>
</dbReference>
<organism evidence="1 2">
    <name type="scientific">Hibiscus sabdariffa</name>
    <name type="common">roselle</name>
    <dbReference type="NCBI Taxonomy" id="183260"/>
    <lineage>
        <taxon>Eukaryota</taxon>
        <taxon>Viridiplantae</taxon>
        <taxon>Streptophyta</taxon>
        <taxon>Embryophyta</taxon>
        <taxon>Tracheophyta</taxon>
        <taxon>Spermatophyta</taxon>
        <taxon>Magnoliopsida</taxon>
        <taxon>eudicotyledons</taxon>
        <taxon>Gunneridae</taxon>
        <taxon>Pentapetalae</taxon>
        <taxon>rosids</taxon>
        <taxon>malvids</taxon>
        <taxon>Malvales</taxon>
        <taxon>Malvaceae</taxon>
        <taxon>Malvoideae</taxon>
        <taxon>Hibiscus</taxon>
    </lineage>
</organism>
<dbReference type="EMBL" id="JBBPBM010000043">
    <property type="protein sequence ID" value="KAK8523213.1"/>
    <property type="molecule type" value="Genomic_DNA"/>
</dbReference>
<keyword evidence="2" id="KW-1185">Reference proteome</keyword>
<proteinExistence type="predicted"/>
<accession>A0ABR2CUA9</accession>
<evidence type="ECO:0000313" key="2">
    <source>
        <dbReference type="Proteomes" id="UP001472677"/>
    </source>
</evidence>
<sequence>MTYRRGTHEPGPGDFWRAMLTWQTTCCGHQYVIFTSSTIVNELSASDFRLRRFTVETEIGTFLRQWFPIIREMWNGHTGRYLVKPIAIIIDKTDFLGRK</sequence>